<gene>
    <name evidence="1" type="ORF">BN7_6639</name>
</gene>
<sequence length="148" mass="16328">MESDYQIRSGSTQIATTCQQNNINITIKMKLSTIFFEGLLLSGALSSPIAADDASLESNNSTDAIHAEGRKWPHLCQDVNTGAYCKGNLGVKQCIPNYTIGGMSDEEAFKVCKFWCSEIKTPTQCKQSKYKANYHPPWGCDGAQYCKK</sequence>
<organism evidence="1 2">
    <name type="scientific">Wickerhamomyces ciferrii (strain ATCC 14091 / BCRC 22168 / CBS 111 / JCM 3599 / NBRC 0793 / NRRL Y-1031 F-60-10)</name>
    <name type="common">Yeast</name>
    <name type="synonym">Pichia ciferrii</name>
    <dbReference type="NCBI Taxonomy" id="1206466"/>
    <lineage>
        <taxon>Eukaryota</taxon>
        <taxon>Fungi</taxon>
        <taxon>Dikarya</taxon>
        <taxon>Ascomycota</taxon>
        <taxon>Saccharomycotina</taxon>
        <taxon>Saccharomycetes</taxon>
        <taxon>Phaffomycetales</taxon>
        <taxon>Wickerhamomycetaceae</taxon>
        <taxon>Wickerhamomyces</taxon>
    </lineage>
</organism>
<dbReference type="Proteomes" id="UP000009328">
    <property type="component" value="Unassembled WGS sequence"/>
</dbReference>
<evidence type="ECO:0008006" key="3">
    <source>
        <dbReference type="Google" id="ProtNLM"/>
    </source>
</evidence>
<dbReference type="InParanoid" id="K0KP24"/>
<proteinExistence type="predicted"/>
<reference evidence="1 2" key="1">
    <citation type="journal article" date="2012" name="Eukaryot. Cell">
        <title>Draft genome sequence of Wickerhamomyces ciferrii NRRL Y-1031 F-60-10.</title>
        <authorList>
            <person name="Schneider J."/>
            <person name="Andrea H."/>
            <person name="Blom J."/>
            <person name="Jaenicke S."/>
            <person name="Ruckert C."/>
            <person name="Schorsch C."/>
            <person name="Szczepanowski R."/>
            <person name="Farwick M."/>
            <person name="Goesmann A."/>
            <person name="Puhler A."/>
            <person name="Schaffer S."/>
            <person name="Tauch A."/>
            <person name="Kohler T."/>
            <person name="Brinkrolf K."/>
        </authorList>
    </citation>
    <scope>NUCLEOTIDE SEQUENCE [LARGE SCALE GENOMIC DNA]</scope>
    <source>
        <strain evidence="2">ATCC 14091 / BCRC 22168 / CBS 111 / JCM 3599 / NBRC 0793 / NRRL Y-1031 F-60-10</strain>
    </source>
</reference>
<dbReference type="AlphaFoldDB" id="K0KP24"/>
<name>K0KP24_WICCF</name>
<evidence type="ECO:0000313" key="1">
    <source>
        <dbReference type="EMBL" id="CCH47030.1"/>
    </source>
</evidence>
<dbReference type="HOGENOM" id="CLU_127832_0_0_1"/>
<dbReference type="EMBL" id="CAIF01000300">
    <property type="protein sequence ID" value="CCH47030.1"/>
    <property type="molecule type" value="Genomic_DNA"/>
</dbReference>
<evidence type="ECO:0000313" key="2">
    <source>
        <dbReference type="Proteomes" id="UP000009328"/>
    </source>
</evidence>
<protein>
    <recommendedName>
        <fullName evidence="3">Secreted protein</fullName>
    </recommendedName>
</protein>
<comment type="caution">
    <text evidence="1">The sequence shown here is derived from an EMBL/GenBank/DDBJ whole genome shotgun (WGS) entry which is preliminary data.</text>
</comment>
<keyword evidence="2" id="KW-1185">Reference proteome</keyword>
<accession>K0KP24</accession>